<name>A0A6H5HB39_9HEMI</name>
<keyword evidence="2" id="KW-1185">Reference proteome</keyword>
<protein>
    <submittedName>
        <fullName evidence="1">Uncharacterized protein</fullName>
    </submittedName>
</protein>
<evidence type="ECO:0000313" key="2">
    <source>
        <dbReference type="Proteomes" id="UP000479000"/>
    </source>
</evidence>
<accession>A0A6H5HB39</accession>
<organism evidence="1 2">
    <name type="scientific">Nesidiocoris tenuis</name>
    <dbReference type="NCBI Taxonomy" id="355587"/>
    <lineage>
        <taxon>Eukaryota</taxon>
        <taxon>Metazoa</taxon>
        <taxon>Ecdysozoa</taxon>
        <taxon>Arthropoda</taxon>
        <taxon>Hexapoda</taxon>
        <taxon>Insecta</taxon>
        <taxon>Pterygota</taxon>
        <taxon>Neoptera</taxon>
        <taxon>Paraneoptera</taxon>
        <taxon>Hemiptera</taxon>
        <taxon>Heteroptera</taxon>
        <taxon>Panheteroptera</taxon>
        <taxon>Cimicomorpha</taxon>
        <taxon>Miridae</taxon>
        <taxon>Dicyphina</taxon>
        <taxon>Nesidiocoris</taxon>
    </lineage>
</organism>
<dbReference type="EMBL" id="CADCXU010028241">
    <property type="protein sequence ID" value="CAB0014903.1"/>
    <property type="molecule type" value="Genomic_DNA"/>
</dbReference>
<reference evidence="1 2" key="1">
    <citation type="submission" date="2020-02" db="EMBL/GenBank/DDBJ databases">
        <authorList>
            <person name="Ferguson B K."/>
        </authorList>
    </citation>
    <scope>NUCLEOTIDE SEQUENCE [LARGE SCALE GENOMIC DNA]</scope>
</reference>
<gene>
    <name evidence="1" type="ORF">NTEN_LOCUS19304</name>
</gene>
<sequence>MNEKSINIIIIEMHFQTVKEVRIKVRIDNEWRHRSSHSYYTDLCGDSKNGGVLEPYP</sequence>
<proteinExistence type="predicted"/>
<dbReference type="Proteomes" id="UP000479000">
    <property type="component" value="Unassembled WGS sequence"/>
</dbReference>
<evidence type="ECO:0000313" key="1">
    <source>
        <dbReference type="EMBL" id="CAB0014903.1"/>
    </source>
</evidence>
<dbReference type="AlphaFoldDB" id="A0A6H5HB39"/>